<dbReference type="HAMAP" id="MF_01114">
    <property type="entry name" value="RecX"/>
    <property type="match status" value="1"/>
</dbReference>
<dbReference type="EMBL" id="JBHSQI010000001">
    <property type="protein sequence ID" value="MFC6152269.1"/>
    <property type="molecule type" value="Genomic_DNA"/>
</dbReference>
<comment type="function">
    <text evidence="5">Modulates RecA activity.</text>
</comment>
<evidence type="ECO:0000256" key="3">
    <source>
        <dbReference type="ARBA" id="ARBA00018111"/>
    </source>
</evidence>
<sequence>MGDPKRAGGAEPDPWLGDVGFGVSAWLDGAGVSRDDLIPTEPPEWAGPLPDTPFVPDVDPAETPRQTWGRGAERRSEWAPGRGGRSEGFGSRKAASRAGGAAKKAAKRPSRYEEDGNLKPRKERKPKLSPEEAVAAMTPLELEEYARKIILDQLTGQARSRKELNDKLAKKFVPEELVTRLLDRFEEVGLIDDEAYARMWIASRQPGKGLAGRALAQELRRKGIDDEVVKEAVAEIDPEDERDAAERLVAKKMRSVGGLDRQVATRRLVGMLARKGYNSGLAFSVVREALDAHAAETEEEPDWG</sequence>
<name>A0ABW1QS14_9ACTN</name>
<comment type="caution">
    <text evidence="10">The sequence shown here is derived from an EMBL/GenBank/DDBJ whole genome shotgun (WGS) entry which is preliminary data.</text>
</comment>
<protein>
    <recommendedName>
        <fullName evidence="3 5">Regulatory protein RecX</fullName>
    </recommendedName>
</protein>
<feature type="domain" description="RecX first three-helical" evidence="9">
    <location>
        <begin position="146"/>
        <end position="184"/>
    </location>
</feature>
<keyword evidence="4 5" id="KW-0963">Cytoplasm</keyword>
<evidence type="ECO:0000313" key="11">
    <source>
        <dbReference type="Proteomes" id="UP001596098"/>
    </source>
</evidence>
<evidence type="ECO:0000256" key="6">
    <source>
        <dbReference type="SAM" id="MobiDB-lite"/>
    </source>
</evidence>
<accession>A0ABW1QS14</accession>
<dbReference type="PANTHER" id="PTHR33602:SF1">
    <property type="entry name" value="REGULATORY PROTEIN RECX FAMILY PROTEIN"/>
    <property type="match status" value="1"/>
</dbReference>
<feature type="domain" description="RecX third three-helical" evidence="8">
    <location>
        <begin position="240"/>
        <end position="285"/>
    </location>
</feature>
<feature type="compositionally biased region" description="Low complexity" evidence="6">
    <location>
        <begin position="88"/>
        <end position="103"/>
    </location>
</feature>
<evidence type="ECO:0000256" key="4">
    <source>
        <dbReference type="ARBA" id="ARBA00022490"/>
    </source>
</evidence>
<dbReference type="Pfam" id="PF21981">
    <property type="entry name" value="RecX_HTH3"/>
    <property type="match status" value="1"/>
</dbReference>
<dbReference type="Gene3D" id="1.10.10.10">
    <property type="entry name" value="Winged helix-like DNA-binding domain superfamily/Winged helix DNA-binding domain"/>
    <property type="match status" value="3"/>
</dbReference>
<dbReference type="Proteomes" id="UP001596098">
    <property type="component" value="Unassembled WGS sequence"/>
</dbReference>
<comment type="subcellular location">
    <subcellularLocation>
        <location evidence="1 5">Cytoplasm</location>
    </subcellularLocation>
</comment>
<feature type="compositionally biased region" description="Basic and acidic residues" evidence="6">
    <location>
        <begin position="110"/>
        <end position="130"/>
    </location>
</feature>
<dbReference type="Pfam" id="PF21982">
    <property type="entry name" value="RecX_HTH1"/>
    <property type="match status" value="1"/>
</dbReference>
<dbReference type="InterPro" id="IPR053924">
    <property type="entry name" value="RecX_HTH_2nd"/>
</dbReference>
<proteinExistence type="inferred from homology"/>
<organism evidence="10 11">
    <name type="scientific">Nocardioides yefusunii</name>
    <dbReference type="NCBI Taxonomy" id="2500546"/>
    <lineage>
        <taxon>Bacteria</taxon>
        <taxon>Bacillati</taxon>
        <taxon>Actinomycetota</taxon>
        <taxon>Actinomycetes</taxon>
        <taxon>Propionibacteriales</taxon>
        <taxon>Nocardioidaceae</taxon>
        <taxon>Nocardioides</taxon>
    </lineage>
</organism>
<comment type="similarity">
    <text evidence="2 5">Belongs to the RecX family.</text>
</comment>
<dbReference type="Pfam" id="PF02631">
    <property type="entry name" value="RecX_HTH2"/>
    <property type="match status" value="1"/>
</dbReference>
<evidence type="ECO:0000259" key="7">
    <source>
        <dbReference type="Pfam" id="PF02631"/>
    </source>
</evidence>
<reference evidence="11" key="1">
    <citation type="journal article" date="2019" name="Int. J. Syst. Evol. Microbiol.">
        <title>The Global Catalogue of Microorganisms (GCM) 10K type strain sequencing project: providing services to taxonomists for standard genome sequencing and annotation.</title>
        <authorList>
            <consortium name="The Broad Institute Genomics Platform"/>
            <consortium name="The Broad Institute Genome Sequencing Center for Infectious Disease"/>
            <person name="Wu L."/>
            <person name="Ma J."/>
        </authorList>
    </citation>
    <scope>NUCLEOTIDE SEQUENCE [LARGE SCALE GENOMIC DNA]</scope>
    <source>
        <strain evidence="11">DFY28</strain>
    </source>
</reference>
<evidence type="ECO:0000313" key="10">
    <source>
        <dbReference type="EMBL" id="MFC6152269.1"/>
    </source>
</evidence>
<evidence type="ECO:0000259" key="8">
    <source>
        <dbReference type="Pfam" id="PF21981"/>
    </source>
</evidence>
<evidence type="ECO:0000256" key="1">
    <source>
        <dbReference type="ARBA" id="ARBA00004496"/>
    </source>
</evidence>
<dbReference type="InterPro" id="IPR036388">
    <property type="entry name" value="WH-like_DNA-bd_sf"/>
</dbReference>
<feature type="domain" description="RecX second three-helical" evidence="7">
    <location>
        <begin position="192"/>
        <end position="232"/>
    </location>
</feature>
<dbReference type="InterPro" id="IPR003783">
    <property type="entry name" value="Regulatory_RecX"/>
</dbReference>
<dbReference type="InterPro" id="IPR053925">
    <property type="entry name" value="RecX_HTH_3rd"/>
</dbReference>
<gene>
    <name evidence="5" type="primary">recX</name>
    <name evidence="10" type="ORF">ACFPWU_01110</name>
</gene>
<dbReference type="PANTHER" id="PTHR33602">
    <property type="entry name" value="REGULATORY PROTEIN RECX FAMILY PROTEIN"/>
    <property type="match status" value="1"/>
</dbReference>
<keyword evidence="11" id="KW-1185">Reference proteome</keyword>
<evidence type="ECO:0000256" key="2">
    <source>
        <dbReference type="ARBA" id="ARBA00009695"/>
    </source>
</evidence>
<dbReference type="InterPro" id="IPR053926">
    <property type="entry name" value="RecX_HTH_1st"/>
</dbReference>
<feature type="region of interest" description="Disordered" evidence="6">
    <location>
        <begin position="1"/>
        <end position="134"/>
    </location>
</feature>
<dbReference type="RefSeq" id="WP_239022254.1">
    <property type="nucleotide sequence ID" value="NZ_CP034929.1"/>
</dbReference>
<evidence type="ECO:0000256" key="5">
    <source>
        <dbReference type="HAMAP-Rule" id="MF_01114"/>
    </source>
</evidence>
<evidence type="ECO:0000259" key="9">
    <source>
        <dbReference type="Pfam" id="PF21982"/>
    </source>
</evidence>